<dbReference type="CDD" id="cd04847">
    <property type="entry name" value="Peptidases_S8_Subtilisin_like_2"/>
    <property type="match status" value="1"/>
</dbReference>
<gene>
    <name evidence="7" type="ORF">A2527_10130</name>
</gene>
<reference evidence="7 8" key="1">
    <citation type="journal article" date="2016" name="Nat. Commun.">
        <title>Thousands of microbial genomes shed light on interconnected biogeochemical processes in an aquifer system.</title>
        <authorList>
            <person name="Anantharaman K."/>
            <person name="Brown C.T."/>
            <person name="Hug L.A."/>
            <person name="Sharon I."/>
            <person name="Castelle C.J."/>
            <person name="Probst A.J."/>
            <person name="Thomas B.C."/>
            <person name="Singh A."/>
            <person name="Wilkins M.J."/>
            <person name="Karaoz U."/>
            <person name="Brodie E.L."/>
            <person name="Williams K.H."/>
            <person name="Hubbard S.S."/>
            <person name="Banfield J.F."/>
        </authorList>
    </citation>
    <scope>NUCLEOTIDE SEQUENCE [LARGE SCALE GENOMIC DNA]</scope>
</reference>
<feature type="domain" description="Peptidase S8/S53" evidence="6">
    <location>
        <begin position="30"/>
        <end position="275"/>
    </location>
</feature>
<dbReference type="Proteomes" id="UP000178449">
    <property type="component" value="Unassembled WGS sequence"/>
</dbReference>
<evidence type="ECO:0000256" key="4">
    <source>
        <dbReference type="ARBA" id="ARBA00022825"/>
    </source>
</evidence>
<proteinExistence type="inferred from homology"/>
<evidence type="ECO:0000313" key="7">
    <source>
        <dbReference type="EMBL" id="OGG95064.1"/>
    </source>
</evidence>
<keyword evidence="4 5" id="KW-0720">Serine protease</keyword>
<organism evidence="7 8">
    <name type="scientific">Candidatus Lambdaproteobacteria bacterium RIFOXYD2_FULL_50_16</name>
    <dbReference type="NCBI Taxonomy" id="1817772"/>
    <lineage>
        <taxon>Bacteria</taxon>
        <taxon>Pseudomonadati</taxon>
        <taxon>Pseudomonadota</taxon>
        <taxon>Candidatus Lambdaproteobacteria</taxon>
    </lineage>
</organism>
<dbReference type="Gene3D" id="3.40.50.200">
    <property type="entry name" value="Peptidase S8/S53 domain"/>
    <property type="match status" value="1"/>
</dbReference>
<dbReference type="InterPro" id="IPR050131">
    <property type="entry name" value="Peptidase_S8_subtilisin-like"/>
</dbReference>
<sequence>MIFDGGIPASTLKVISPWVSLIEPVGLGKADSSLEMHGLAVTSAALFGPLKPDKTSDTPACLIDHVRVLDQDWQNDIEAWAILDRIDQFLKKEGENYQLVNLSLGPDMAVDDDEVTRWTSVLDDHFATSGHLAFVAAGNNGARDSEAGLDRICPPSDGVNLLCVGAADSRDLNWSRAPYSAQGPGRAPGMMKPDILAFGGSLTARGLFPQGFAVLEGSKSATVTQGTSFAAPFALRTAASVLAQRSNELSPLAVRALLVHRAEQGENDVKEVGWGRIEENPLLLVTCDDNEALILFQGKLPVGSFLRAPVPLSEEPLIGTLSITATLVILSDVDPEHPGAYTRGGMEIVFRPHDQKINIDKKSGKRSFHPKTQSNFFSTKDYHDVPEQVLRSEGLKWETTRKGQKNKRLGTLRNPCFDIYYNHRDEGGKNSDPQQIPYALVIGVRSEKDHQLYNKVLSRYRNRLIPIKQQQRIQVGR</sequence>
<dbReference type="PROSITE" id="PS51892">
    <property type="entry name" value="SUBTILASE"/>
    <property type="match status" value="1"/>
</dbReference>
<feature type="active site" description="Charge relay system" evidence="5">
    <location>
        <position position="228"/>
    </location>
</feature>
<feature type="active site" description="Charge relay system" evidence="5">
    <location>
        <position position="37"/>
    </location>
</feature>
<dbReference type="InterPro" id="IPR036852">
    <property type="entry name" value="Peptidase_S8/S53_dom_sf"/>
</dbReference>
<dbReference type="STRING" id="1817772.A2527_10130"/>
<dbReference type="InterPro" id="IPR034074">
    <property type="entry name" value="Y4bN_pept_dom"/>
</dbReference>
<evidence type="ECO:0000313" key="8">
    <source>
        <dbReference type="Proteomes" id="UP000178449"/>
    </source>
</evidence>
<name>A0A1F6GAE0_9PROT</name>
<dbReference type="EMBL" id="MFNE01000027">
    <property type="protein sequence ID" value="OGG95064.1"/>
    <property type="molecule type" value="Genomic_DNA"/>
</dbReference>
<feature type="active site" description="Charge relay system" evidence="5">
    <location>
        <position position="4"/>
    </location>
</feature>
<keyword evidence="3 5" id="KW-0378">Hydrolase</keyword>
<dbReference type="GO" id="GO:0004252">
    <property type="term" value="F:serine-type endopeptidase activity"/>
    <property type="evidence" value="ECO:0007669"/>
    <property type="project" value="UniProtKB-UniRule"/>
</dbReference>
<dbReference type="PANTHER" id="PTHR43806">
    <property type="entry name" value="PEPTIDASE S8"/>
    <property type="match status" value="1"/>
</dbReference>
<evidence type="ECO:0000256" key="2">
    <source>
        <dbReference type="ARBA" id="ARBA00022670"/>
    </source>
</evidence>
<evidence type="ECO:0000256" key="1">
    <source>
        <dbReference type="ARBA" id="ARBA00011073"/>
    </source>
</evidence>
<evidence type="ECO:0000256" key="5">
    <source>
        <dbReference type="PROSITE-ProRule" id="PRU01240"/>
    </source>
</evidence>
<comment type="caution">
    <text evidence="7">The sequence shown here is derived from an EMBL/GenBank/DDBJ whole genome shotgun (WGS) entry which is preliminary data.</text>
</comment>
<dbReference type="InterPro" id="IPR000209">
    <property type="entry name" value="Peptidase_S8/S53_dom"/>
</dbReference>
<comment type="similarity">
    <text evidence="1 5">Belongs to the peptidase S8 family.</text>
</comment>
<accession>A0A1F6GAE0</accession>
<dbReference type="PANTHER" id="PTHR43806:SF11">
    <property type="entry name" value="CEREVISIN-RELATED"/>
    <property type="match status" value="1"/>
</dbReference>
<evidence type="ECO:0000256" key="3">
    <source>
        <dbReference type="ARBA" id="ARBA00022801"/>
    </source>
</evidence>
<dbReference type="AlphaFoldDB" id="A0A1F6GAE0"/>
<protein>
    <recommendedName>
        <fullName evidence="6">Peptidase S8/S53 domain-containing protein</fullName>
    </recommendedName>
</protein>
<keyword evidence="2 5" id="KW-0645">Protease</keyword>
<dbReference type="SUPFAM" id="SSF52743">
    <property type="entry name" value="Subtilisin-like"/>
    <property type="match status" value="1"/>
</dbReference>
<evidence type="ECO:0000259" key="6">
    <source>
        <dbReference type="Pfam" id="PF00082"/>
    </source>
</evidence>
<dbReference type="Pfam" id="PF00082">
    <property type="entry name" value="Peptidase_S8"/>
    <property type="match status" value="1"/>
</dbReference>
<dbReference type="GO" id="GO:0006508">
    <property type="term" value="P:proteolysis"/>
    <property type="evidence" value="ECO:0007669"/>
    <property type="project" value="UniProtKB-KW"/>
</dbReference>